<dbReference type="GO" id="GO:0042744">
    <property type="term" value="P:hydrogen peroxide catabolic process"/>
    <property type="evidence" value="ECO:0007669"/>
    <property type="project" value="TreeGrafter"/>
</dbReference>
<feature type="active site" description="Cysteine sulfenic acid (-SOH) intermediate; for peroxidase activity" evidence="5">
    <location>
        <position position="60"/>
    </location>
</feature>
<dbReference type="PANTHER" id="PTHR10681">
    <property type="entry name" value="THIOREDOXIN PEROXIDASE"/>
    <property type="match status" value="1"/>
</dbReference>
<dbReference type="GO" id="GO:0005829">
    <property type="term" value="C:cytosol"/>
    <property type="evidence" value="ECO:0007669"/>
    <property type="project" value="TreeGrafter"/>
</dbReference>
<gene>
    <name evidence="7" type="ORF">FIL70_20205</name>
</gene>
<dbReference type="GO" id="GO:0033554">
    <property type="term" value="P:cellular response to stress"/>
    <property type="evidence" value="ECO:0007669"/>
    <property type="project" value="TreeGrafter"/>
</dbReference>
<dbReference type="PANTHER" id="PTHR10681:SF128">
    <property type="entry name" value="THIOREDOXIN-DEPENDENT PEROXIDE REDUCTASE, MITOCHONDRIAL"/>
    <property type="match status" value="1"/>
</dbReference>
<evidence type="ECO:0000256" key="2">
    <source>
        <dbReference type="ARBA" id="ARBA00023002"/>
    </source>
</evidence>
<reference evidence="7 8" key="1">
    <citation type="submission" date="2019-06" db="EMBL/GenBank/DDBJ databases">
        <title>Genome organization and adaptive potential of archetypical organophosphate degarding Sphingobium fuliginis ATCC 27551.</title>
        <authorList>
            <person name="Sarwar A."/>
            <person name="Parthasarathy S."/>
            <person name="Singh C."/>
            <person name="Siddavattam D."/>
        </authorList>
    </citation>
    <scope>NUCLEOTIDE SEQUENCE [LARGE SCALE GENOMIC DNA]</scope>
    <source>
        <strain evidence="7 8">ATCC 27551</strain>
    </source>
</reference>
<proteinExistence type="inferred from homology"/>
<dbReference type="Pfam" id="PF00578">
    <property type="entry name" value="AhpC-TSA"/>
    <property type="match status" value="1"/>
</dbReference>
<evidence type="ECO:0000259" key="6">
    <source>
        <dbReference type="PROSITE" id="PS51352"/>
    </source>
</evidence>
<keyword evidence="7" id="KW-0575">Peroxidase</keyword>
<dbReference type="RefSeq" id="WP_140043149.1">
    <property type="nucleotide sequence ID" value="NZ_CP041017.1"/>
</dbReference>
<sequence length="220" mass="24400">MTSSPCLPDPGSVQRRPALRIGDAAPNFRARTTMGEVQLRDFRGRWLILFAHPADFTPVCTSEFIALARTADEFARRDCDLLGLSVDSLYSHLAWIDVIRQRLGVTISFPIIEDPSMAIGEAYGMVDRSDPDSSSVRAVYFIDPDGIVRAMIWYPLSVGRSVDELLRMLDALQKTATGEVLAPEGWRPGRSVLLPAPQHGSALGEAGDELWFYRERPDHG</sequence>
<evidence type="ECO:0000313" key="8">
    <source>
        <dbReference type="Proteomes" id="UP000311469"/>
    </source>
</evidence>
<evidence type="ECO:0000256" key="5">
    <source>
        <dbReference type="PIRSR" id="PIRSR000239-1"/>
    </source>
</evidence>
<protein>
    <recommendedName>
        <fullName evidence="3">Thioredoxin peroxidase</fullName>
    </recommendedName>
</protein>
<feature type="domain" description="Thioredoxin" evidence="6">
    <location>
        <begin position="19"/>
        <end position="174"/>
    </location>
</feature>
<dbReference type="PROSITE" id="PS51352">
    <property type="entry name" value="THIOREDOXIN_2"/>
    <property type="match status" value="1"/>
</dbReference>
<evidence type="ECO:0000256" key="3">
    <source>
        <dbReference type="ARBA" id="ARBA00032824"/>
    </source>
</evidence>
<evidence type="ECO:0000313" key="7">
    <source>
        <dbReference type="EMBL" id="QDC39531.1"/>
    </source>
</evidence>
<dbReference type="InterPro" id="IPR000866">
    <property type="entry name" value="AhpC/TSA"/>
</dbReference>
<dbReference type="Gene3D" id="3.40.30.10">
    <property type="entry name" value="Glutaredoxin"/>
    <property type="match status" value="1"/>
</dbReference>
<evidence type="ECO:0000256" key="4">
    <source>
        <dbReference type="ARBA" id="ARBA00037420"/>
    </source>
</evidence>
<comment type="similarity">
    <text evidence="1">Belongs to the peroxiredoxin family. AhpC/Prx1 subfamily.</text>
</comment>
<dbReference type="PIRSF" id="PIRSF000239">
    <property type="entry name" value="AHPC"/>
    <property type="match status" value="1"/>
</dbReference>
<organism evidence="7 8">
    <name type="scientific">Sphingobium fuliginis ATCC 27551</name>
    <dbReference type="NCBI Taxonomy" id="1208342"/>
    <lineage>
        <taxon>Bacteria</taxon>
        <taxon>Pseudomonadati</taxon>
        <taxon>Pseudomonadota</taxon>
        <taxon>Alphaproteobacteria</taxon>
        <taxon>Sphingomonadales</taxon>
        <taxon>Sphingomonadaceae</taxon>
        <taxon>Sphingobium</taxon>
    </lineage>
</organism>
<dbReference type="InterPro" id="IPR013766">
    <property type="entry name" value="Thioredoxin_domain"/>
</dbReference>
<dbReference type="GO" id="GO:0045454">
    <property type="term" value="P:cell redox homeostasis"/>
    <property type="evidence" value="ECO:0007669"/>
    <property type="project" value="TreeGrafter"/>
</dbReference>
<dbReference type="GO" id="GO:0008379">
    <property type="term" value="F:thioredoxin peroxidase activity"/>
    <property type="evidence" value="ECO:0007669"/>
    <property type="project" value="TreeGrafter"/>
</dbReference>
<dbReference type="NCBIfam" id="NF009668">
    <property type="entry name" value="PRK13189.1"/>
    <property type="match status" value="1"/>
</dbReference>
<keyword evidence="2 7" id="KW-0560">Oxidoreductase</keyword>
<dbReference type="InterPro" id="IPR024706">
    <property type="entry name" value="Peroxiredoxin_AhpC-typ"/>
</dbReference>
<evidence type="ECO:0000256" key="1">
    <source>
        <dbReference type="ARBA" id="ARBA00009796"/>
    </source>
</evidence>
<dbReference type="EMBL" id="CP041017">
    <property type="protein sequence ID" value="QDC39531.1"/>
    <property type="molecule type" value="Genomic_DNA"/>
</dbReference>
<comment type="function">
    <text evidence="4">Thiol-specific peroxidase that catalyzes the reduction of hydrogen peroxide and organic hydroperoxides to water and alcohols, respectively. Plays a role in cell protection against oxidative stress by detoxifying peroxides.</text>
</comment>
<dbReference type="InterPro" id="IPR036249">
    <property type="entry name" value="Thioredoxin-like_sf"/>
</dbReference>
<dbReference type="InterPro" id="IPR050217">
    <property type="entry name" value="Peroxiredoxin"/>
</dbReference>
<dbReference type="Proteomes" id="UP000311469">
    <property type="component" value="Chromosome cSF2"/>
</dbReference>
<accession>A0A5B8CMD0</accession>
<dbReference type="GO" id="GO:0006979">
    <property type="term" value="P:response to oxidative stress"/>
    <property type="evidence" value="ECO:0007669"/>
    <property type="project" value="TreeGrafter"/>
</dbReference>
<name>A0A5B8CMD0_SPHSA</name>
<dbReference type="AlphaFoldDB" id="A0A5B8CMD0"/>
<dbReference type="SUPFAM" id="SSF52833">
    <property type="entry name" value="Thioredoxin-like"/>
    <property type="match status" value="1"/>
</dbReference>
<dbReference type="KEGG" id="sufl:FIL70_20205"/>